<comment type="caution">
    <text evidence="2">The sequence shown here is derived from an EMBL/GenBank/DDBJ whole genome shotgun (WGS) entry which is preliminary data.</text>
</comment>
<dbReference type="Proteomes" id="UP001338309">
    <property type="component" value="Unassembled WGS sequence"/>
</dbReference>
<evidence type="ECO:0000313" key="3">
    <source>
        <dbReference type="Proteomes" id="UP001338309"/>
    </source>
</evidence>
<keyword evidence="3" id="KW-1185">Reference proteome</keyword>
<accession>A0ABQ6PNN1</accession>
<dbReference type="PANTHER" id="PTHR12526">
    <property type="entry name" value="GLYCOSYLTRANSFERASE"/>
    <property type="match status" value="1"/>
</dbReference>
<gene>
    <name evidence="2" type="ORF">Aconfl_21800</name>
</gene>
<evidence type="ECO:0000313" key="2">
    <source>
        <dbReference type="EMBL" id="GMQ29537.1"/>
    </source>
</evidence>
<reference evidence="2 3" key="1">
    <citation type="submission" date="2023-08" db="EMBL/GenBank/DDBJ databases">
        <title>Draft genome sequence of Algoriphagus confluentis.</title>
        <authorList>
            <person name="Takatani N."/>
            <person name="Hosokawa M."/>
            <person name="Sawabe T."/>
        </authorList>
    </citation>
    <scope>NUCLEOTIDE SEQUENCE [LARGE SCALE GENOMIC DNA]</scope>
    <source>
        <strain evidence="2 3">NBRC 111222</strain>
    </source>
</reference>
<protein>
    <submittedName>
        <fullName evidence="2">Glycosyltransferase family 4 protein</fullName>
    </submittedName>
</protein>
<name>A0ABQ6PNN1_9BACT</name>
<dbReference type="InterPro" id="IPR001296">
    <property type="entry name" value="Glyco_trans_1"/>
</dbReference>
<dbReference type="Pfam" id="PF00534">
    <property type="entry name" value="Glycos_transf_1"/>
    <property type="match status" value="1"/>
</dbReference>
<dbReference type="EMBL" id="BTPD01000006">
    <property type="protein sequence ID" value="GMQ29537.1"/>
    <property type="molecule type" value="Genomic_DNA"/>
</dbReference>
<dbReference type="CDD" id="cd03801">
    <property type="entry name" value="GT4_PimA-like"/>
    <property type="match status" value="1"/>
</dbReference>
<sequence length="364" mass="41227">MQKALFLLSIPPPVHGASMMGQYIKESRLINESFQITYINLNTSTTVDEIGKNGLKKVVKMAALLGKVVKVLLTTRPDFTYMTPTAAGVGFYKDWPLAMACKLFSRQLIVHYHNKGISDYQNKTLDNWLYKIFFKKTKVILLAKELFSDVQKYVKKEEVYYCPNGIPNPGYSRSEKTEKEPLQVLFLSNLLKEKGVYDLLDAVNLLKEKGAVFTCILVGGEGDISEAALYQKIKDLRLSENVHYLGKKYGMEKLSIIQSSDIFVFPTYYKKECLPLVILEAMSFGLPIITTTEGGIPSLIENERNGLLVEAKNPYKLSLAIQKLLNDQELRSLLGNSAKMDFTTKFTLEKFEGEFLNMMKKITS</sequence>
<dbReference type="RefSeq" id="WP_338224259.1">
    <property type="nucleotide sequence ID" value="NZ_BTPD01000006.1"/>
</dbReference>
<evidence type="ECO:0000259" key="1">
    <source>
        <dbReference type="Pfam" id="PF00534"/>
    </source>
</evidence>
<feature type="domain" description="Glycosyl transferase family 1" evidence="1">
    <location>
        <begin position="174"/>
        <end position="339"/>
    </location>
</feature>
<dbReference type="SUPFAM" id="SSF53756">
    <property type="entry name" value="UDP-Glycosyltransferase/glycogen phosphorylase"/>
    <property type="match status" value="1"/>
</dbReference>
<dbReference type="Gene3D" id="3.40.50.2000">
    <property type="entry name" value="Glycogen Phosphorylase B"/>
    <property type="match status" value="2"/>
</dbReference>
<proteinExistence type="predicted"/>
<organism evidence="2 3">
    <name type="scientific">Algoriphagus confluentis</name>
    <dbReference type="NCBI Taxonomy" id="1697556"/>
    <lineage>
        <taxon>Bacteria</taxon>
        <taxon>Pseudomonadati</taxon>
        <taxon>Bacteroidota</taxon>
        <taxon>Cytophagia</taxon>
        <taxon>Cytophagales</taxon>
        <taxon>Cyclobacteriaceae</taxon>
        <taxon>Algoriphagus</taxon>
    </lineage>
</organism>